<evidence type="ECO:0000313" key="2">
    <source>
        <dbReference type="Proteomes" id="UP000186026"/>
    </source>
</evidence>
<accession>A0A1N7K3T2</accession>
<organism evidence="1 2">
    <name type="scientific">Belliella pelovolcani</name>
    <dbReference type="NCBI Taxonomy" id="529505"/>
    <lineage>
        <taxon>Bacteria</taxon>
        <taxon>Pseudomonadati</taxon>
        <taxon>Bacteroidota</taxon>
        <taxon>Cytophagia</taxon>
        <taxon>Cytophagales</taxon>
        <taxon>Cyclobacteriaceae</taxon>
        <taxon>Belliella</taxon>
    </lineage>
</organism>
<dbReference type="OrthoDB" id="706756at2"/>
<keyword evidence="2" id="KW-1185">Reference proteome</keyword>
<dbReference type="Proteomes" id="UP000186026">
    <property type="component" value="Unassembled WGS sequence"/>
</dbReference>
<evidence type="ECO:0000313" key="1">
    <source>
        <dbReference type="EMBL" id="SIS56230.1"/>
    </source>
</evidence>
<sequence length="247" mass="27670">MKKILILPLLFVMGTVIGQTLEGAWKLTHQNGKEVTEKTVVKIFQDGYFSYGSKESLTNKFLGAGGGEFSLRDNYYTETFDFNTEEEDLIGITVEYSLDMVDGKIVTSVEKGGKADVQIWSKISDAKDDLTRNWVFTGRQRDGEISRSTPGARRTVKILSGGHFQWIAFNSETKQFSGTGGGTYTAKDGKYVENIEYFSRDDSRVGASLEFNYEVIDGEWHHSGMSSTGSPIYEIWSKYADAYTKPN</sequence>
<reference evidence="2" key="1">
    <citation type="submission" date="2017-01" db="EMBL/GenBank/DDBJ databases">
        <authorList>
            <person name="Varghese N."/>
            <person name="Submissions S."/>
        </authorList>
    </citation>
    <scope>NUCLEOTIDE SEQUENCE [LARGE SCALE GENOMIC DNA]</scope>
    <source>
        <strain evidence="2">DSM 46698</strain>
    </source>
</reference>
<protein>
    <recommendedName>
        <fullName evidence="3">Membrane or secreted protein</fullName>
    </recommendedName>
</protein>
<dbReference type="Gene3D" id="2.40.128.490">
    <property type="entry name" value="Uncharacterised protein PF14869, DUF4488"/>
    <property type="match status" value="1"/>
</dbReference>
<gene>
    <name evidence="1" type="ORF">SAMN05421761_101419</name>
</gene>
<dbReference type="AlphaFoldDB" id="A0A1N7K3T2"/>
<dbReference type="STRING" id="529505.SAMN05421761_101419"/>
<name>A0A1N7K3T2_9BACT</name>
<proteinExistence type="predicted"/>
<evidence type="ECO:0008006" key="3">
    <source>
        <dbReference type="Google" id="ProtNLM"/>
    </source>
</evidence>
<dbReference type="RefSeq" id="WP_076498073.1">
    <property type="nucleotide sequence ID" value="NZ_FTOP01000001.1"/>
</dbReference>
<dbReference type="EMBL" id="FTOP01000001">
    <property type="protein sequence ID" value="SIS56230.1"/>
    <property type="molecule type" value="Genomic_DNA"/>
</dbReference>